<protein>
    <submittedName>
        <fullName evidence="1">Uncharacterized protein</fullName>
    </submittedName>
</protein>
<sequence length="508" mass="59759">MDNVYSLVEHFYEENNAAGQIVPQETVEAYLRRNAWHGADDDELKRIWSIISLLINYVDQLNLYSFVSLTVYDYQELIYRYANDRADFMLAEADIIKFFAAADKFYEYLQRTCKTDDYRQGLQAAKDSLYEGGYFFLPDRRDGDEFYSSLEHMEEVPAETMQRLNKMLDELLHRIDDYYKQPSFRRDMDRAVVMYAGPEYDGQESLPEEERRNFWFGFWDFFLFDYHLIGSDAIPLRHYYEHERDRLSTSEQDILRDLLRSRFTVFRIEAVAEDFVSCRNFFTGENFELPVPELALGNYNNCILYGHIHSHGVMLLNYITTLTASRKLQQRMRDVILRQYELFKFQSPQAELKDFFARHAGVVRHTLQILASYAQLNVLKSRHVMQPLPDNPEVADSFKADIDLLRRVAKHVGFSKFEINLLVKFFTDYMTVAALDKTDDILITALLLKFAQINGVDLSGQSEIYELLGIDSESVWAAMKRIFETLDCGMFDPRYLTEEAFIKSLYYG</sequence>
<dbReference type="Proteomes" id="UP000183469">
    <property type="component" value="Unassembled WGS sequence"/>
</dbReference>
<dbReference type="OrthoDB" id="2375094at2"/>
<name>A0A1H3Z851_SELRU</name>
<organism evidence="1 2">
    <name type="scientific">Selenomonas ruminantium</name>
    <dbReference type="NCBI Taxonomy" id="971"/>
    <lineage>
        <taxon>Bacteria</taxon>
        <taxon>Bacillati</taxon>
        <taxon>Bacillota</taxon>
        <taxon>Negativicutes</taxon>
        <taxon>Selenomonadales</taxon>
        <taxon>Selenomonadaceae</taxon>
        <taxon>Selenomonas</taxon>
    </lineage>
</organism>
<reference evidence="1 2" key="1">
    <citation type="submission" date="2016-10" db="EMBL/GenBank/DDBJ databases">
        <authorList>
            <person name="de Groot N.N."/>
        </authorList>
    </citation>
    <scope>NUCLEOTIDE SEQUENCE [LARGE SCALE GENOMIC DNA]</scope>
    <source>
        <strain evidence="1 2">DSM 2872</strain>
    </source>
</reference>
<dbReference type="EMBL" id="FNQG01000010">
    <property type="protein sequence ID" value="SEA19835.1"/>
    <property type="molecule type" value="Genomic_DNA"/>
</dbReference>
<evidence type="ECO:0000313" key="2">
    <source>
        <dbReference type="Proteomes" id="UP000183469"/>
    </source>
</evidence>
<evidence type="ECO:0000313" key="1">
    <source>
        <dbReference type="EMBL" id="SEA19835.1"/>
    </source>
</evidence>
<proteinExistence type="predicted"/>
<dbReference type="AlphaFoldDB" id="A0A1H3Z851"/>
<dbReference type="RefSeq" id="WP_074672859.1">
    <property type="nucleotide sequence ID" value="NZ_FNQG01000010.1"/>
</dbReference>
<gene>
    <name evidence="1" type="ORF">SAMN05660648_02332</name>
</gene>
<accession>A0A1H3Z851</accession>